<keyword evidence="1" id="KW-1133">Transmembrane helix</keyword>
<dbReference type="PROSITE" id="PS51257">
    <property type="entry name" value="PROKAR_LIPOPROTEIN"/>
    <property type="match status" value="1"/>
</dbReference>
<accession>A0A7Y7B534</accession>
<dbReference type="EMBL" id="JABBXF010000033">
    <property type="protein sequence ID" value="NVK79174.1"/>
    <property type="molecule type" value="Genomic_DNA"/>
</dbReference>
<keyword evidence="1" id="KW-0812">Transmembrane</keyword>
<organism evidence="2 3">
    <name type="scientific">Streptomyces morookaense</name>
    <name type="common">Streptoverticillium morookaense</name>
    <dbReference type="NCBI Taxonomy" id="1970"/>
    <lineage>
        <taxon>Bacteria</taxon>
        <taxon>Bacillati</taxon>
        <taxon>Actinomycetota</taxon>
        <taxon>Actinomycetes</taxon>
        <taxon>Kitasatosporales</taxon>
        <taxon>Streptomycetaceae</taxon>
        <taxon>Streptomyces</taxon>
    </lineage>
</organism>
<evidence type="ECO:0000313" key="3">
    <source>
        <dbReference type="Proteomes" id="UP000587462"/>
    </source>
</evidence>
<comment type="caution">
    <text evidence="2">The sequence shown here is derived from an EMBL/GenBank/DDBJ whole genome shotgun (WGS) entry which is preliminary data.</text>
</comment>
<gene>
    <name evidence="2" type="ORF">HG542_16055</name>
</gene>
<sequence>MSSDASRTNAAPPAKRFPLGAWIGSACPLAMVWVALLVTHAVSTGVLISLAIAIVVLVLWIGIAATVRIRRGR</sequence>
<dbReference type="Proteomes" id="UP000587462">
    <property type="component" value="Unassembled WGS sequence"/>
</dbReference>
<reference evidence="2 3" key="1">
    <citation type="submission" date="2020-04" db="EMBL/GenBank/DDBJ databases">
        <title>Draft Genome Sequence of Streptomyces morookaense DSM 40503, an 8-azaguanine-producing strain.</title>
        <authorList>
            <person name="Qi J."/>
            <person name="Gao J.-M."/>
        </authorList>
    </citation>
    <scope>NUCLEOTIDE SEQUENCE [LARGE SCALE GENOMIC DNA]</scope>
    <source>
        <strain evidence="2 3">DSM 40503</strain>
    </source>
</reference>
<proteinExistence type="predicted"/>
<feature type="transmembrane region" description="Helical" evidence="1">
    <location>
        <begin position="46"/>
        <end position="67"/>
    </location>
</feature>
<name>A0A7Y7B534_STRMO</name>
<keyword evidence="1" id="KW-0472">Membrane</keyword>
<protein>
    <submittedName>
        <fullName evidence="2">Uncharacterized protein</fullName>
    </submittedName>
</protein>
<feature type="transmembrane region" description="Helical" evidence="1">
    <location>
        <begin position="21"/>
        <end position="40"/>
    </location>
</feature>
<evidence type="ECO:0000256" key="1">
    <source>
        <dbReference type="SAM" id="Phobius"/>
    </source>
</evidence>
<dbReference type="AlphaFoldDB" id="A0A7Y7B534"/>
<dbReference type="RefSeq" id="WP_171081976.1">
    <property type="nucleotide sequence ID" value="NZ_BNBU01000004.1"/>
</dbReference>
<evidence type="ECO:0000313" key="2">
    <source>
        <dbReference type="EMBL" id="NVK79174.1"/>
    </source>
</evidence>
<keyword evidence="3" id="KW-1185">Reference proteome</keyword>